<keyword evidence="5" id="KW-0699">rRNA-binding</keyword>
<dbReference type="Gene3D" id="3.40.1370.10">
    <property type="match status" value="1"/>
</dbReference>
<dbReference type="PANTHER" id="PTHR10746">
    <property type="entry name" value="50S RIBOSOMAL PROTEIN L4"/>
    <property type="match status" value="1"/>
</dbReference>
<evidence type="ECO:0000256" key="1">
    <source>
        <dbReference type="ARBA" id="ARBA00010528"/>
    </source>
</evidence>
<comment type="function">
    <text evidence="5">One of the primary rRNA binding proteins, this protein initially binds near the 5'-end of the 23S rRNA. It is important during the early stages of 50S assembly. It makes multiple contacts with different domains of the 23S rRNA in the assembled 50S subunit and ribosome.</text>
</comment>
<evidence type="ECO:0000256" key="6">
    <source>
        <dbReference type="SAM" id="MobiDB-lite"/>
    </source>
</evidence>
<dbReference type="SUPFAM" id="SSF52166">
    <property type="entry name" value="Ribosomal protein L4"/>
    <property type="match status" value="1"/>
</dbReference>
<dbReference type="AlphaFoldDB" id="A0A9Q7EY06"/>
<feature type="region of interest" description="Disordered" evidence="6">
    <location>
        <begin position="45"/>
        <end position="99"/>
    </location>
</feature>
<keyword evidence="3 5" id="KW-0687">Ribonucleoprotein</keyword>
<dbReference type="NCBIfam" id="TIGR03953">
    <property type="entry name" value="rplD_bact"/>
    <property type="match status" value="1"/>
</dbReference>
<reference evidence="8" key="1">
    <citation type="submission" date="2021-04" db="EMBL/GenBank/DDBJ databases">
        <title>A novel Synergistetes isolate from a pyrite-forming mixed culture.</title>
        <authorList>
            <person name="Bunk B."/>
            <person name="Sproer C."/>
            <person name="Spring S."/>
            <person name="Pester M."/>
        </authorList>
    </citation>
    <scope>NUCLEOTIDE SEQUENCE [LARGE SCALE GENOMIC DNA]</scope>
    <source>
        <strain evidence="8">J.5.4.2-T.3.5.2</strain>
    </source>
</reference>
<dbReference type="InterPro" id="IPR013005">
    <property type="entry name" value="Ribosomal_uL4-like"/>
</dbReference>
<comment type="function">
    <text evidence="5">Forms part of the polypeptide exit tunnel.</text>
</comment>
<dbReference type="InterPro" id="IPR002136">
    <property type="entry name" value="Ribosomal_uL4"/>
</dbReference>
<dbReference type="PANTHER" id="PTHR10746:SF6">
    <property type="entry name" value="LARGE RIBOSOMAL SUBUNIT PROTEIN UL4M"/>
    <property type="match status" value="1"/>
</dbReference>
<comment type="similarity">
    <text evidence="1 5">Belongs to the universal ribosomal protein uL4 family.</text>
</comment>
<dbReference type="KEGG" id="aram:KAR29_09120"/>
<sequence>MPIVKQYNLQGEVVGEVTLSDAVFSAPVHVPAMHQVVVAQLANRRQGTHDCKRRGDVAGGGKKPWRQKHTGRARHGSTTSPIWVGGGVAHGPHPRDYSQKVNRKVRRLALRSALTLKVQDERLLLVDCVGLDAPRTKVMLGFLDKVQATKKPLVVLHESNDAVIRSTKNIPGARILHVDSLNVYDILNHEHLILSAEAVTRIEEVFGR</sequence>
<dbReference type="EMBL" id="CP072943">
    <property type="protein sequence ID" value="QTX31526.1"/>
    <property type="molecule type" value="Genomic_DNA"/>
</dbReference>
<dbReference type="Pfam" id="PF00573">
    <property type="entry name" value="Ribosomal_L4"/>
    <property type="match status" value="1"/>
</dbReference>
<evidence type="ECO:0000313" key="8">
    <source>
        <dbReference type="Proteomes" id="UP000671879"/>
    </source>
</evidence>
<feature type="compositionally biased region" description="Basic and acidic residues" evidence="6">
    <location>
        <begin position="47"/>
        <end position="56"/>
    </location>
</feature>
<keyword evidence="2 5" id="KW-0689">Ribosomal protein</keyword>
<comment type="subunit">
    <text evidence="5">Part of the 50S ribosomal subunit.</text>
</comment>
<dbReference type="GO" id="GO:0019843">
    <property type="term" value="F:rRNA binding"/>
    <property type="evidence" value="ECO:0007669"/>
    <property type="project" value="UniProtKB-UniRule"/>
</dbReference>
<feature type="compositionally biased region" description="Basic residues" evidence="6">
    <location>
        <begin position="63"/>
        <end position="75"/>
    </location>
</feature>
<dbReference type="GO" id="GO:0006412">
    <property type="term" value="P:translation"/>
    <property type="evidence" value="ECO:0007669"/>
    <property type="project" value="UniProtKB-UniRule"/>
</dbReference>
<evidence type="ECO:0000313" key="7">
    <source>
        <dbReference type="EMBL" id="QTX31526.1"/>
    </source>
</evidence>
<dbReference type="HAMAP" id="MF_01328_B">
    <property type="entry name" value="Ribosomal_uL4_B"/>
    <property type="match status" value="1"/>
</dbReference>
<dbReference type="InterPro" id="IPR023574">
    <property type="entry name" value="Ribosomal_uL4_dom_sf"/>
</dbReference>
<name>A0A9Q7EY06_9BACT</name>
<accession>A0A9Q7EY06</accession>
<dbReference type="GO" id="GO:0005840">
    <property type="term" value="C:ribosome"/>
    <property type="evidence" value="ECO:0007669"/>
    <property type="project" value="UniProtKB-KW"/>
</dbReference>
<dbReference type="RefSeq" id="WP_274372693.1">
    <property type="nucleotide sequence ID" value="NZ_CP072943.1"/>
</dbReference>
<evidence type="ECO:0000256" key="3">
    <source>
        <dbReference type="ARBA" id="ARBA00023274"/>
    </source>
</evidence>
<dbReference type="Proteomes" id="UP000671879">
    <property type="component" value="Chromosome"/>
</dbReference>
<organism evidence="7 8">
    <name type="scientific">Aminithiophilus ramosus</name>
    <dbReference type="NCBI Taxonomy" id="3029084"/>
    <lineage>
        <taxon>Bacteria</taxon>
        <taxon>Thermotogati</taxon>
        <taxon>Synergistota</taxon>
        <taxon>Synergistia</taxon>
        <taxon>Synergistales</taxon>
        <taxon>Aminithiophilaceae</taxon>
        <taxon>Aminithiophilus</taxon>
    </lineage>
</organism>
<protein>
    <recommendedName>
        <fullName evidence="4 5">Large ribosomal subunit protein uL4</fullName>
    </recommendedName>
</protein>
<gene>
    <name evidence="5 7" type="primary">rplD</name>
    <name evidence="7" type="ORF">KAR29_09120</name>
</gene>
<evidence type="ECO:0000256" key="4">
    <source>
        <dbReference type="ARBA" id="ARBA00035244"/>
    </source>
</evidence>
<evidence type="ECO:0000256" key="5">
    <source>
        <dbReference type="HAMAP-Rule" id="MF_01328"/>
    </source>
</evidence>
<proteinExistence type="inferred from homology"/>
<dbReference type="GO" id="GO:1990904">
    <property type="term" value="C:ribonucleoprotein complex"/>
    <property type="evidence" value="ECO:0007669"/>
    <property type="project" value="UniProtKB-KW"/>
</dbReference>
<keyword evidence="5" id="KW-0694">RNA-binding</keyword>
<dbReference type="GO" id="GO:0003735">
    <property type="term" value="F:structural constituent of ribosome"/>
    <property type="evidence" value="ECO:0007669"/>
    <property type="project" value="InterPro"/>
</dbReference>
<keyword evidence="8" id="KW-1185">Reference proteome</keyword>
<evidence type="ECO:0000256" key="2">
    <source>
        <dbReference type="ARBA" id="ARBA00022980"/>
    </source>
</evidence>